<dbReference type="AlphaFoldDB" id="A0A161TG97"/>
<protein>
    <submittedName>
        <fullName evidence="3">Uncharacterized protein</fullName>
    </submittedName>
</protein>
<proteinExistence type="predicted"/>
<feature type="transmembrane region" description="Helical" evidence="2">
    <location>
        <begin position="83"/>
        <end position="106"/>
    </location>
</feature>
<dbReference type="InParanoid" id="A0A161TG97"/>
<evidence type="ECO:0000313" key="4">
    <source>
        <dbReference type="Proteomes" id="UP000076632"/>
    </source>
</evidence>
<accession>A0A161TG97</accession>
<dbReference type="EMBL" id="KV407455">
    <property type="protein sequence ID" value="KZF25157.1"/>
    <property type="molecule type" value="Genomic_DNA"/>
</dbReference>
<reference evidence="3 4" key="1">
    <citation type="journal article" date="2016" name="Fungal Biol.">
        <title>The genome of Xylona heveae provides a window into fungal endophytism.</title>
        <authorList>
            <person name="Gazis R."/>
            <person name="Kuo A."/>
            <person name="Riley R."/>
            <person name="LaButti K."/>
            <person name="Lipzen A."/>
            <person name="Lin J."/>
            <person name="Amirebrahimi M."/>
            <person name="Hesse C.N."/>
            <person name="Spatafora J.W."/>
            <person name="Henrissat B."/>
            <person name="Hainaut M."/>
            <person name="Grigoriev I.V."/>
            <person name="Hibbett D.S."/>
        </authorList>
    </citation>
    <scope>NUCLEOTIDE SEQUENCE [LARGE SCALE GENOMIC DNA]</scope>
    <source>
        <strain evidence="3 4">TC161</strain>
    </source>
</reference>
<organism evidence="3 4">
    <name type="scientific">Xylona heveae (strain CBS 132557 / TC161)</name>
    <dbReference type="NCBI Taxonomy" id="1328760"/>
    <lineage>
        <taxon>Eukaryota</taxon>
        <taxon>Fungi</taxon>
        <taxon>Dikarya</taxon>
        <taxon>Ascomycota</taxon>
        <taxon>Pezizomycotina</taxon>
        <taxon>Xylonomycetes</taxon>
        <taxon>Xylonales</taxon>
        <taxon>Xylonaceae</taxon>
        <taxon>Xylona</taxon>
    </lineage>
</organism>
<keyword evidence="2" id="KW-1133">Transmembrane helix</keyword>
<dbReference type="OrthoDB" id="5423884at2759"/>
<dbReference type="GeneID" id="28899873"/>
<feature type="compositionally biased region" description="Pro residues" evidence="1">
    <location>
        <begin position="172"/>
        <end position="181"/>
    </location>
</feature>
<evidence type="ECO:0000313" key="3">
    <source>
        <dbReference type="EMBL" id="KZF25157.1"/>
    </source>
</evidence>
<evidence type="ECO:0000256" key="2">
    <source>
        <dbReference type="SAM" id="Phobius"/>
    </source>
</evidence>
<keyword evidence="2" id="KW-0812">Transmembrane</keyword>
<keyword evidence="2" id="KW-0472">Membrane</keyword>
<dbReference type="Proteomes" id="UP000076632">
    <property type="component" value="Unassembled WGS sequence"/>
</dbReference>
<name>A0A161TG97_XYLHT</name>
<evidence type="ECO:0000256" key="1">
    <source>
        <dbReference type="SAM" id="MobiDB-lite"/>
    </source>
</evidence>
<feature type="region of interest" description="Disordered" evidence="1">
    <location>
        <begin position="121"/>
        <end position="235"/>
    </location>
</feature>
<feature type="compositionally biased region" description="Basic and acidic residues" evidence="1">
    <location>
        <begin position="121"/>
        <end position="156"/>
    </location>
</feature>
<gene>
    <name evidence="3" type="ORF">L228DRAFT_265631</name>
</gene>
<dbReference type="RefSeq" id="XP_018190712.1">
    <property type="nucleotide sequence ID" value="XM_018334736.1"/>
</dbReference>
<sequence length="235" mass="26656">MGPLRSFGQGAQSLAPFRELISDMRRIRRTGSSINTAQPLAANHNDLKESNLLTRRQSSNNNNNNGIIPATYQNNNSGPSPGVVAGIVLGSVAGFLLIVWLLIMLFNNRSTSITVTDIEEVRPRKSRRRPETIEIKQSRRQPRRVDRERVIVEERQPQPPPSQIIVEERAPHPPPPPPPPQDDFVEVIEEHSDYSPTPRRSRRHRESGFRPVDADLYAGGNYPVEPMYPPRRSRR</sequence>
<keyword evidence="4" id="KW-1185">Reference proteome</keyword>
<dbReference type="OMA" id="QRWTSPE"/>